<gene>
    <name evidence="8" type="primary">rnz</name>
    <name evidence="9" type="ORF">SAMN02744040_01858</name>
</gene>
<dbReference type="Gene3D" id="3.60.15.10">
    <property type="entry name" value="Ribonuclease Z/Hydroxyacylglutathione hydrolase-like"/>
    <property type="match status" value="1"/>
</dbReference>
<dbReference type="GO" id="GO:0008270">
    <property type="term" value="F:zinc ion binding"/>
    <property type="evidence" value="ECO:0007669"/>
    <property type="project" value="UniProtKB-UniRule"/>
</dbReference>
<evidence type="ECO:0000256" key="4">
    <source>
        <dbReference type="ARBA" id="ARBA00022723"/>
    </source>
</evidence>
<dbReference type="PANTHER" id="PTHR46018:SF2">
    <property type="entry name" value="ZINC PHOSPHODIESTERASE ELAC PROTEIN 1"/>
    <property type="match status" value="1"/>
</dbReference>
<comment type="subunit">
    <text evidence="1 8">Homodimer.</text>
</comment>
<comment type="catalytic activity">
    <reaction evidence="8">
        <text>Endonucleolytic cleavage of RNA, removing extra 3' nucleotides from tRNA precursor, generating 3' termini of tRNAs. A 3'-hydroxy group is left at the tRNA terminus and a 5'-phosphoryl group is left at the trailer molecule.</text>
        <dbReference type="EC" id="3.1.26.11"/>
    </reaction>
</comment>
<dbReference type="EMBL" id="FQXH01000022">
    <property type="protein sequence ID" value="SHH40515.1"/>
    <property type="molecule type" value="Genomic_DNA"/>
</dbReference>
<dbReference type="STRING" id="1123350.SAMN02744040_01858"/>
<keyword evidence="5 8" id="KW-0255">Endonuclease</keyword>
<dbReference type="RefSeq" id="WP_072725790.1">
    <property type="nucleotide sequence ID" value="NZ_FQXH01000022.1"/>
</dbReference>
<keyword evidence="3 8" id="KW-0540">Nuclease</keyword>
<feature type="binding site" evidence="8">
    <location>
        <position position="207"/>
    </location>
    <ligand>
        <name>Zn(2+)</name>
        <dbReference type="ChEBI" id="CHEBI:29105"/>
        <label>2</label>
        <note>catalytic</note>
    </ligand>
</feature>
<dbReference type="OrthoDB" id="9800940at2"/>
<dbReference type="GO" id="GO:0042781">
    <property type="term" value="F:3'-tRNA processing endoribonuclease activity"/>
    <property type="evidence" value="ECO:0007669"/>
    <property type="project" value="UniProtKB-UniRule"/>
</dbReference>
<feature type="binding site" evidence="8">
    <location>
        <position position="139"/>
    </location>
    <ligand>
        <name>Zn(2+)</name>
        <dbReference type="ChEBI" id="CHEBI:29105"/>
        <label>1</label>
        <note>catalytic</note>
    </ligand>
</feature>
<dbReference type="PANTHER" id="PTHR46018">
    <property type="entry name" value="ZINC PHOSPHODIESTERASE ELAC PROTEIN 1"/>
    <property type="match status" value="1"/>
</dbReference>
<keyword evidence="6 8" id="KW-0378">Hydrolase</keyword>
<feature type="binding site" evidence="8">
    <location>
        <position position="65"/>
    </location>
    <ligand>
        <name>Zn(2+)</name>
        <dbReference type="ChEBI" id="CHEBI:29105"/>
        <label>2</label>
        <note>catalytic</note>
    </ligand>
</feature>
<proteinExistence type="inferred from homology"/>
<evidence type="ECO:0000256" key="3">
    <source>
        <dbReference type="ARBA" id="ARBA00022722"/>
    </source>
</evidence>
<keyword evidence="10" id="KW-1185">Reference proteome</keyword>
<evidence type="ECO:0000313" key="10">
    <source>
        <dbReference type="Proteomes" id="UP000242520"/>
    </source>
</evidence>
<comment type="similarity">
    <text evidence="8">Belongs to the RNase Z family.</text>
</comment>
<evidence type="ECO:0000256" key="8">
    <source>
        <dbReference type="HAMAP-Rule" id="MF_01818"/>
    </source>
</evidence>
<evidence type="ECO:0000256" key="6">
    <source>
        <dbReference type="ARBA" id="ARBA00022801"/>
    </source>
</evidence>
<feature type="active site" description="Proton acceptor" evidence="8">
    <location>
        <position position="65"/>
    </location>
</feature>
<evidence type="ECO:0000256" key="5">
    <source>
        <dbReference type="ARBA" id="ARBA00022759"/>
    </source>
</evidence>
<dbReference type="InterPro" id="IPR013471">
    <property type="entry name" value="RNase_Z/BN"/>
</dbReference>
<dbReference type="NCBIfam" id="TIGR02651">
    <property type="entry name" value="RNase_Z"/>
    <property type="match status" value="1"/>
</dbReference>
<sequence length="302" mass="34564">MIKVALIGCGGMMPLPNRYLTSMLFSYNGKMVLVDCGEGTQVSLKLLKWGFKAIEVICFTHYHADHIAGLPGLLLTIGNSGRTAPLTIIGPKGLLDVIRGLTIICPNIPFELRLMEIYEKEQVFEIMEDFYIYTIDVEHTIPCVAYTIEIKRRRKFNPDKARKQNIPMFLWNRLHKGEEVVFEDKVFTPNMVLGEKRKGIKISYCTDTRPIECLVDFVKEADLFICEGMYGEDESIDKAMANKHMLFSEAALLAKKANVKELWLTHYSPALKEPAIFLERSRNIFKNTLLGEDRMIKTLNFK</sequence>
<accession>A0A1M5SPV6</accession>
<comment type="function">
    <text evidence="8">Zinc phosphodiesterase, which displays some tRNA 3'-processing endonuclease activity. Probably involved in tRNA maturation, by removing a 3'-trailer from precursor tRNA.</text>
</comment>
<keyword evidence="2 8" id="KW-0819">tRNA processing</keyword>
<evidence type="ECO:0000256" key="7">
    <source>
        <dbReference type="ARBA" id="ARBA00022833"/>
    </source>
</evidence>
<protein>
    <recommendedName>
        <fullName evidence="8">Ribonuclease Z</fullName>
        <shortName evidence="8">RNase Z</shortName>
        <ecNumber evidence="8">3.1.26.11</ecNumber>
    </recommendedName>
    <alternativeName>
        <fullName evidence="8">tRNA 3 endonuclease</fullName>
    </alternativeName>
    <alternativeName>
        <fullName evidence="8">tRNase Z</fullName>
    </alternativeName>
</protein>
<keyword evidence="4 8" id="KW-0479">Metal-binding</keyword>
<feature type="binding site" evidence="8">
    <location>
        <position position="61"/>
    </location>
    <ligand>
        <name>Zn(2+)</name>
        <dbReference type="ChEBI" id="CHEBI:29105"/>
        <label>1</label>
        <note>catalytic</note>
    </ligand>
</feature>
<dbReference type="InterPro" id="IPR036866">
    <property type="entry name" value="RibonucZ/Hydroxyglut_hydro"/>
</dbReference>
<dbReference type="Proteomes" id="UP000242520">
    <property type="component" value="Unassembled WGS sequence"/>
</dbReference>
<feature type="binding site" evidence="8">
    <location>
        <position position="63"/>
    </location>
    <ligand>
        <name>Zn(2+)</name>
        <dbReference type="ChEBI" id="CHEBI:29105"/>
        <label>1</label>
        <note>catalytic</note>
    </ligand>
</feature>
<dbReference type="AlphaFoldDB" id="A0A1M5SPV6"/>
<comment type="cofactor">
    <cofactor evidence="8">
        <name>Zn(2+)</name>
        <dbReference type="ChEBI" id="CHEBI:29105"/>
    </cofactor>
    <text evidence="8">Binds 2 Zn(2+) ions.</text>
</comment>
<evidence type="ECO:0000313" key="9">
    <source>
        <dbReference type="EMBL" id="SHH40515.1"/>
    </source>
</evidence>
<organism evidence="9 10">
    <name type="scientific">Tepidibacter thalassicus DSM 15285</name>
    <dbReference type="NCBI Taxonomy" id="1123350"/>
    <lineage>
        <taxon>Bacteria</taxon>
        <taxon>Bacillati</taxon>
        <taxon>Bacillota</taxon>
        <taxon>Clostridia</taxon>
        <taxon>Peptostreptococcales</taxon>
        <taxon>Peptostreptococcaceae</taxon>
        <taxon>Tepidibacter</taxon>
    </lineage>
</organism>
<keyword evidence="7 8" id="KW-0862">Zinc</keyword>
<dbReference type="CDD" id="cd07717">
    <property type="entry name" value="RNaseZ_ZiPD-like_MBL-fold"/>
    <property type="match status" value="1"/>
</dbReference>
<reference evidence="10" key="1">
    <citation type="submission" date="2016-11" db="EMBL/GenBank/DDBJ databases">
        <authorList>
            <person name="Varghese N."/>
            <person name="Submissions S."/>
        </authorList>
    </citation>
    <scope>NUCLEOTIDE SEQUENCE [LARGE SCALE GENOMIC DNA]</scope>
    <source>
        <strain evidence="10">DSM 15285</strain>
    </source>
</reference>
<dbReference type="Pfam" id="PF23023">
    <property type="entry name" value="Anti-Pycsar_Apyc1"/>
    <property type="match status" value="1"/>
</dbReference>
<feature type="binding site" evidence="8">
    <location>
        <position position="266"/>
    </location>
    <ligand>
        <name>Zn(2+)</name>
        <dbReference type="ChEBI" id="CHEBI:29105"/>
        <label>2</label>
        <note>catalytic</note>
    </ligand>
</feature>
<dbReference type="SUPFAM" id="SSF56281">
    <property type="entry name" value="Metallo-hydrolase/oxidoreductase"/>
    <property type="match status" value="1"/>
</dbReference>
<feature type="binding site" evidence="8">
    <location>
        <position position="66"/>
    </location>
    <ligand>
        <name>Zn(2+)</name>
        <dbReference type="ChEBI" id="CHEBI:29105"/>
        <label>2</label>
        <note>catalytic</note>
    </ligand>
</feature>
<dbReference type="HAMAP" id="MF_01818">
    <property type="entry name" value="RNase_Z_BN"/>
    <property type="match status" value="1"/>
</dbReference>
<evidence type="ECO:0000256" key="1">
    <source>
        <dbReference type="ARBA" id="ARBA00011738"/>
    </source>
</evidence>
<name>A0A1M5SPV6_9FIRM</name>
<dbReference type="EC" id="3.1.26.11" evidence="8"/>
<evidence type="ECO:0000256" key="2">
    <source>
        <dbReference type="ARBA" id="ARBA00022694"/>
    </source>
</evidence>
<feature type="binding site" evidence="8">
    <location>
        <position position="207"/>
    </location>
    <ligand>
        <name>Zn(2+)</name>
        <dbReference type="ChEBI" id="CHEBI:29105"/>
        <label>1</label>
        <note>catalytic</note>
    </ligand>
</feature>
<dbReference type="NCBIfam" id="NF000801">
    <property type="entry name" value="PRK00055.1-3"/>
    <property type="match status" value="1"/>
</dbReference>